<evidence type="ECO:0000256" key="1">
    <source>
        <dbReference type="SAM" id="Phobius"/>
    </source>
</evidence>
<protein>
    <submittedName>
        <fullName evidence="3">DUF418 domain-containing protein</fullName>
    </submittedName>
</protein>
<evidence type="ECO:0000259" key="2">
    <source>
        <dbReference type="Pfam" id="PF04235"/>
    </source>
</evidence>
<keyword evidence="4" id="KW-1185">Reference proteome</keyword>
<comment type="caution">
    <text evidence="3">The sequence shown here is derived from an EMBL/GenBank/DDBJ whole genome shotgun (WGS) entry which is preliminary data.</text>
</comment>
<proteinExistence type="predicted"/>
<sequence length="402" mass="41282">MSVGSVPLAQRAAGPDLARGAALLGIALANTVGWLHGDRWTVLLKQTHASAGDRAVDVLVALLADNRGFPLFALLFGYGIGIMHRRSLAAGERPGRFALRMLRRFTVLGAIGMLHAILLFSGDILVSYAVIGTACALLATRGRLALLLAAMVCLAPLGLWGWVDATIALGGGDGYPTAAAGSWGEGVTLRAHEALRSLAFALVEQIGLLAPMALGAVAASLRLLELPRENVDQLRTLARWGVLVGLAGAVPLTAVLVLDPRQEVLGDEVVLGVLGVLHQVSGLAGAVGAAALCALVADRWGRSRALTALTALGATALSAYVAQSLAASLLFPPYMLDLGARLGSAGASAIMALTWLVTLLAAAAWHRTGRRGPLEAVLRRLAGSATPAGARRSADASSVGAR</sequence>
<dbReference type="InterPro" id="IPR052529">
    <property type="entry name" value="Bact_Transport_Assoc"/>
</dbReference>
<organism evidence="3 4">
    <name type="scientific">Brachybacterium rhamnosum</name>
    <dbReference type="NCBI Taxonomy" id="173361"/>
    <lineage>
        <taxon>Bacteria</taxon>
        <taxon>Bacillati</taxon>
        <taxon>Actinomycetota</taxon>
        <taxon>Actinomycetes</taxon>
        <taxon>Micrococcales</taxon>
        <taxon>Dermabacteraceae</taxon>
        <taxon>Brachybacterium</taxon>
    </lineage>
</organism>
<evidence type="ECO:0000313" key="4">
    <source>
        <dbReference type="Proteomes" id="UP001597280"/>
    </source>
</evidence>
<feature type="transmembrane region" description="Helical" evidence="1">
    <location>
        <begin position="145"/>
        <end position="163"/>
    </location>
</feature>
<feature type="domain" description="DUF418" evidence="2">
    <location>
        <begin position="229"/>
        <end position="382"/>
    </location>
</feature>
<dbReference type="Pfam" id="PF04235">
    <property type="entry name" value="DUF418"/>
    <property type="match status" value="1"/>
</dbReference>
<feature type="transmembrane region" description="Helical" evidence="1">
    <location>
        <begin position="206"/>
        <end position="224"/>
    </location>
</feature>
<feature type="transmembrane region" description="Helical" evidence="1">
    <location>
        <begin position="55"/>
        <end position="80"/>
    </location>
</feature>
<dbReference type="PANTHER" id="PTHR30590:SF2">
    <property type="entry name" value="INNER MEMBRANE PROTEIN"/>
    <property type="match status" value="1"/>
</dbReference>
<gene>
    <name evidence="3" type="ORF">ACFSDA_16745</name>
</gene>
<evidence type="ECO:0000313" key="3">
    <source>
        <dbReference type="EMBL" id="MFD1836709.1"/>
    </source>
</evidence>
<accession>A0ABW4Q2U4</accession>
<dbReference type="RefSeq" id="WP_343906403.1">
    <property type="nucleotide sequence ID" value="NZ_BAAAIS010000006.1"/>
</dbReference>
<feature type="transmembrane region" description="Helical" evidence="1">
    <location>
        <begin position="17"/>
        <end position="35"/>
    </location>
</feature>
<feature type="transmembrane region" description="Helical" evidence="1">
    <location>
        <begin position="270"/>
        <end position="297"/>
    </location>
</feature>
<feature type="transmembrane region" description="Helical" evidence="1">
    <location>
        <begin position="309"/>
        <end position="331"/>
    </location>
</feature>
<dbReference type="PANTHER" id="PTHR30590">
    <property type="entry name" value="INNER MEMBRANE PROTEIN"/>
    <property type="match status" value="1"/>
</dbReference>
<dbReference type="InterPro" id="IPR007349">
    <property type="entry name" value="DUF418"/>
</dbReference>
<name>A0ABW4Q2U4_9MICO</name>
<dbReference type="EMBL" id="JBHUFL010000011">
    <property type="protein sequence ID" value="MFD1836709.1"/>
    <property type="molecule type" value="Genomic_DNA"/>
</dbReference>
<reference evidence="4" key="1">
    <citation type="journal article" date="2019" name="Int. J. Syst. Evol. Microbiol.">
        <title>The Global Catalogue of Microorganisms (GCM) 10K type strain sequencing project: providing services to taxonomists for standard genome sequencing and annotation.</title>
        <authorList>
            <consortium name="The Broad Institute Genomics Platform"/>
            <consortium name="The Broad Institute Genome Sequencing Center for Infectious Disease"/>
            <person name="Wu L."/>
            <person name="Ma J."/>
        </authorList>
    </citation>
    <scope>NUCLEOTIDE SEQUENCE [LARGE SCALE GENOMIC DNA]</scope>
    <source>
        <strain evidence="4">JCM 11650</strain>
    </source>
</reference>
<keyword evidence="1" id="KW-0472">Membrane</keyword>
<keyword evidence="1" id="KW-0812">Transmembrane</keyword>
<dbReference type="Proteomes" id="UP001597280">
    <property type="component" value="Unassembled WGS sequence"/>
</dbReference>
<keyword evidence="1" id="KW-1133">Transmembrane helix</keyword>
<feature type="transmembrane region" description="Helical" evidence="1">
    <location>
        <begin position="236"/>
        <end position="258"/>
    </location>
</feature>
<feature type="transmembrane region" description="Helical" evidence="1">
    <location>
        <begin position="343"/>
        <end position="365"/>
    </location>
</feature>